<dbReference type="OrthoDB" id="10382618at2759"/>
<protein>
    <submittedName>
        <fullName evidence="1">Uncharacterized protein</fullName>
    </submittedName>
</protein>
<accession>A0A9N8K6W5</accession>
<name>A0A9N8K6W5_9PEZI</name>
<keyword evidence="2" id="KW-1185">Reference proteome</keyword>
<evidence type="ECO:0000313" key="2">
    <source>
        <dbReference type="Proteomes" id="UP000714618"/>
    </source>
</evidence>
<organism evidence="1 2">
    <name type="scientific">Aureobasidium mustum</name>
    <dbReference type="NCBI Taxonomy" id="2773714"/>
    <lineage>
        <taxon>Eukaryota</taxon>
        <taxon>Fungi</taxon>
        <taxon>Dikarya</taxon>
        <taxon>Ascomycota</taxon>
        <taxon>Pezizomycotina</taxon>
        <taxon>Dothideomycetes</taxon>
        <taxon>Dothideomycetidae</taxon>
        <taxon>Dothideales</taxon>
        <taxon>Saccotheciaceae</taxon>
        <taxon>Aureobasidium</taxon>
    </lineage>
</organism>
<comment type="caution">
    <text evidence="1">The sequence shown here is derived from an EMBL/GenBank/DDBJ whole genome shotgun (WGS) entry which is preliminary data.</text>
</comment>
<dbReference type="Proteomes" id="UP000714618">
    <property type="component" value="Unassembled WGS sequence"/>
</dbReference>
<gene>
    <name evidence="1" type="ORF">AWRI4233_LOCUS7119</name>
</gene>
<reference evidence="1" key="1">
    <citation type="submission" date="2020-06" db="EMBL/GenBank/DDBJ databases">
        <authorList>
            <person name="Onetto C."/>
        </authorList>
    </citation>
    <scope>NUCLEOTIDE SEQUENCE</scope>
</reference>
<evidence type="ECO:0000313" key="1">
    <source>
        <dbReference type="EMBL" id="CAD0098295.1"/>
    </source>
</evidence>
<sequence>MSYNLGDLAGIHELILANYRVVDSENTDAILVVTLRKKNEEELLSYPAVTYATEDMFEAVLITHPSKGKKILMKESSPWNTPQPALIKLFEKTCKMLGDMMSSDYK</sequence>
<proteinExistence type="predicted"/>
<dbReference type="EMBL" id="CAIJEO010000009">
    <property type="protein sequence ID" value="CAD0098295.1"/>
    <property type="molecule type" value="Genomic_DNA"/>
</dbReference>
<dbReference type="AlphaFoldDB" id="A0A9N8K6W5"/>